<evidence type="ECO:0000256" key="1">
    <source>
        <dbReference type="ARBA" id="ARBA00000877"/>
    </source>
</evidence>
<name>A0A172T3G9_FERPE</name>
<dbReference type="Proteomes" id="UP000077096">
    <property type="component" value="Chromosome"/>
</dbReference>
<dbReference type="GO" id="GO:0106408">
    <property type="term" value="F:diadenylate cyclase activity"/>
    <property type="evidence" value="ECO:0007669"/>
    <property type="project" value="UniProtKB-EC"/>
</dbReference>
<dbReference type="EMBL" id="CP011393">
    <property type="protein sequence ID" value="ANE41393.1"/>
    <property type="molecule type" value="Genomic_DNA"/>
</dbReference>
<dbReference type="InterPro" id="IPR003390">
    <property type="entry name" value="DNA_integrity_scan_DisA_N"/>
</dbReference>
<gene>
    <name evidence="8" type="primary">disA</name>
    <name evidence="9" type="ORF">ENT72_00890</name>
    <name evidence="8" type="ORF">ENU12_07090</name>
    <name evidence="7" type="ORF">JM64_04945</name>
</gene>
<keyword evidence="5" id="KW-0067">ATP-binding</keyword>
<dbReference type="InterPro" id="IPR038331">
    <property type="entry name" value="DisA_sf"/>
</dbReference>
<proteinExistence type="predicted"/>
<dbReference type="PANTHER" id="PTHR34185">
    <property type="entry name" value="DIADENYLATE CYCLASE"/>
    <property type="match status" value="1"/>
</dbReference>
<comment type="catalytic activity">
    <reaction evidence="1">
        <text>2 ATP = 3',3'-c-di-AMP + 2 diphosphate</text>
        <dbReference type="Rhea" id="RHEA:35655"/>
        <dbReference type="ChEBI" id="CHEBI:30616"/>
        <dbReference type="ChEBI" id="CHEBI:33019"/>
        <dbReference type="ChEBI" id="CHEBI:71500"/>
        <dbReference type="EC" id="2.7.7.85"/>
    </reaction>
</comment>
<dbReference type="Gene3D" id="1.10.150.20">
    <property type="entry name" value="5' to 3' exonuclease, C-terminal subdomain"/>
    <property type="match status" value="1"/>
</dbReference>
<dbReference type="OrthoDB" id="41841at2"/>
<dbReference type="KEGG" id="fng:JM64_04945"/>
<dbReference type="InterPro" id="IPR018906">
    <property type="entry name" value="DNA_integrity_scan_DisA_link"/>
</dbReference>
<dbReference type="GO" id="GO:0005524">
    <property type="term" value="F:ATP binding"/>
    <property type="evidence" value="ECO:0007669"/>
    <property type="project" value="UniProtKB-KW"/>
</dbReference>
<organism evidence="7 10">
    <name type="scientific">Fervidobacterium pennivorans</name>
    <dbReference type="NCBI Taxonomy" id="93466"/>
    <lineage>
        <taxon>Bacteria</taxon>
        <taxon>Thermotogati</taxon>
        <taxon>Thermotogota</taxon>
        <taxon>Thermotogae</taxon>
        <taxon>Thermotogales</taxon>
        <taxon>Fervidobacteriaceae</taxon>
        <taxon>Fervidobacterium</taxon>
    </lineage>
</organism>
<reference evidence="7 10" key="1">
    <citation type="submission" date="2014-08" db="EMBL/GenBank/DDBJ databases">
        <title>Fervidobacterium pennivorans DYC genome.</title>
        <authorList>
            <person name="Wushke S."/>
        </authorList>
    </citation>
    <scope>NUCLEOTIDE SEQUENCE [LARGE SCALE GENOMIC DNA]</scope>
    <source>
        <strain evidence="7 10">DYC</strain>
    </source>
</reference>
<dbReference type="Pfam" id="PF02457">
    <property type="entry name" value="DAC"/>
    <property type="match status" value="1"/>
</dbReference>
<evidence type="ECO:0000313" key="9">
    <source>
        <dbReference type="EMBL" id="HGU41473.1"/>
    </source>
</evidence>
<dbReference type="Gene3D" id="3.40.1700.10">
    <property type="entry name" value="DNA integrity scanning protein, DisA, N-terminal domain"/>
    <property type="match status" value="1"/>
</dbReference>
<evidence type="ECO:0000259" key="6">
    <source>
        <dbReference type="PROSITE" id="PS51794"/>
    </source>
</evidence>
<dbReference type="SUPFAM" id="SSF47781">
    <property type="entry name" value="RuvA domain 2-like"/>
    <property type="match status" value="1"/>
</dbReference>
<dbReference type="NCBIfam" id="NF010009">
    <property type="entry name" value="PRK13482.1"/>
    <property type="match status" value="1"/>
</dbReference>
<evidence type="ECO:0000313" key="10">
    <source>
        <dbReference type="Proteomes" id="UP000077096"/>
    </source>
</evidence>
<evidence type="ECO:0000313" key="8">
    <source>
        <dbReference type="EMBL" id="HGQ77651.1"/>
    </source>
</evidence>
<protein>
    <submittedName>
        <fullName evidence="7">DNA integrity scanning protein DisA</fullName>
    </submittedName>
</protein>
<keyword evidence="4" id="KW-0547">Nucleotide-binding</keyword>
<dbReference type="InterPro" id="IPR050338">
    <property type="entry name" value="DisA"/>
</dbReference>
<evidence type="ECO:0000256" key="2">
    <source>
        <dbReference type="ARBA" id="ARBA00022679"/>
    </source>
</evidence>
<evidence type="ECO:0000256" key="3">
    <source>
        <dbReference type="ARBA" id="ARBA00022695"/>
    </source>
</evidence>
<keyword evidence="3" id="KW-0548">Nucleotidyltransferase</keyword>
<dbReference type="AlphaFoldDB" id="A0A172T3G9"/>
<dbReference type="InterPro" id="IPR010994">
    <property type="entry name" value="RuvA_2-like"/>
</dbReference>
<keyword evidence="2" id="KW-0808">Transferase</keyword>
<dbReference type="PROSITE" id="PS51794">
    <property type="entry name" value="DAC"/>
    <property type="match status" value="1"/>
</dbReference>
<dbReference type="EMBL" id="DSZT01000029">
    <property type="protein sequence ID" value="HGU41473.1"/>
    <property type="molecule type" value="Genomic_DNA"/>
</dbReference>
<evidence type="ECO:0000313" key="7">
    <source>
        <dbReference type="EMBL" id="ANE41393.1"/>
    </source>
</evidence>
<evidence type="ECO:0000256" key="4">
    <source>
        <dbReference type="ARBA" id="ARBA00022741"/>
    </source>
</evidence>
<dbReference type="Pfam" id="PF10635">
    <property type="entry name" value="DisA-linker"/>
    <property type="match status" value="1"/>
</dbReference>
<dbReference type="Gene3D" id="1.20.1260.110">
    <property type="entry name" value="DNA integrity scanning linker region"/>
    <property type="match status" value="1"/>
</dbReference>
<feature type="domain" description="DAC" evidence="6">
    <location>
        <begin position="6"/>
        <end position="149"/>
    </location>
</feature>
<dbReference type="InterPro" id="IPR036888">
    <property type="entry name" value="DNA_integrity_DisA_N_sf"/>
</dbReference>
<reference evidence="8" key="2">
    <citation type="journal article" date="2020" name="mSystems">
        <title>Genome- and Community-Level Interaction Insights into Carbon Utilization and Element Cycling Functions of Hydrothermarchaeota in Hydrothermal Sediment.</title>
        <authorList>
            <person name="Zhou Z."/>
            <person name="Liu Y."/>
            <person name="Xu W."/>
            <person name="Pan J."/>
            <person name="Luo Z.H."/>
            <person name="Li M."/>
        </authorList>
    </citation>
    <scope>NUCLEOTIDE SEQUENCE [LARGE SCALE GENOMIC DNA]</scope>
    <source>
        <strain evidence="9">SpSt-604</strain>
        <strain evidence="8">SpSt-640</strain>
    </source>
</reference>
<sequence>MPEVIEHELIEKIKLLSPGTKLRKALDDIIHAQLGALIVFIDEEEFPKYSSILQAGFKLDCPFSPERLYELSKMDGAIVMDKNASKILAANVHIVPDPSISTTETGTRHRTAERLAKQLGVMVVAVSKRRNVVTLYYKDKKYVFGDINLVLTKVGQTINALERFRESFDKSLEVLDKLEIEGSVSLGSVCEILIRGIEIKSISSSIETSIIELGVEGRLSQLRLREVLKDLDEILILIIMDYSKKDITEDEAKQILETMLKIDHRLVPFAKVLGYDVVNSQQVSDTIVRPRGYRILKNEVHIPMNISQNVIKSFRSIDQLVKTNPNVLQKVEGIGDKRARAILRRLREIKKRRQ</sequence>
<dbReference type="PANTHER" id="PTHR34185:SF3">
    <property type="entry name" value="DNA INTEGRITY SCANNING PROTEIN DISA"/>
    <property type="match status" value="1"/>
</dbReference>
<evidence type="ECO:0000256" key="5">
    <source>
        <dbReference type="ARBA" id="ARBA00022840"/>
    </source>
</evidence>
<accession>A0A172T3G9</accession>
<dbReference type="GO" id="GO:0004016">
    <property type="term" value="F:adenylate cyclase activity"/>
    <property type="evidence" value="ECO:0007669"/>
    <property type="project" value="TreeGrafter"/>
</dbReference>
<dbReference type="SUPFAM" id="SSF143597">
    <property type="entry name" value="YojJ-like"/>
    <property type="match status" value="1"/>
</dbReference>
<dbReference type="PATRIC" id="fig|93466.3.peg.1052"/>
<dbReference type="EMBL" id="DTBH01000148">
    <property type="protein sequence ID" value="HGQ77651.1"/>
    <property type="molecule type" value="Genomic_DNA"/>
</dbReference>